<evidence type="ECO:0000256" key="1">
    <source>
        <dbReference type="ARBA" id="ARBA00004418"/>
    </source>
</evidence>
<dbReference type="InterPro" id="IPR001829">
    <property type="entry name" value="Pili_assmbl_chaperone_bac"/>
</dbReference>
<dbReference type="SUPFAM" id="SSF49584">
    <property type="entry name" value="Periplasmic chaperone C-domain"/>
    <property type="match status" value="1"/>
</dbReference>
<evidence type="ECO:0000259" key="6">
    <source>
        <dbReference type="Pfam" id="PF00345"/>
    </source>
</evidence>
<dbReference type="InterPro" id="IPR016148">
    <property type="entry name" value="Pili_assmbl_chaperone_C"/>
</dbReference>
<dbReference type="PRINTS" id="PR00969">
    <property type="entry name" value="CHAPERONPILI"/>
</dbReference>
<keyword evidence="4" id="KW-0574">Periplasm</keyword>
<protein>
    <submittedName>
        <fullName evidence="8">Molecular chaperone</fullName>
    </submittedName>
</protein>
<evidence type="ECO:0000313" key="8">
    <source>
        <dbReference type="EMBL" id="MBF7979013.1"/>
    </source>
</evidence>
<comment type="similarity">
    <text evidence="2">Belongs to the periplasmic pilus chaperone family.</text>
</comment>
<gene>
    <name evidence="8" type="ORF">IV433_06260</name>
</gene>
<evidence type="ECO:0000259" key="7">
    <source>
        <dbReference type="Pfam" id="PF02753"/>
    </source>
</evidence>
<dbReference type="Gene3D" id="2.60.40.10">
    <property type="entry name" value="Immunoglobulins"/>
    <property type="match status" value="2"/>
</dbReference>
<keyword evidence="9" id="KW-1185">Reference proteome</keyword>
<dbReference type="Pfam" id="PF00345">
    <property type="entry name" value="PapD_N"/>
    <property type="match status" value="1"/>
</dbReference>
<dbReference type="InterPro" id="IPR016147">
    <property type="entry name" value="Pili_assmbl_chaperone_N"/>
</dbReference>
<feature type="domain" description="Pili assembly chaperone C-terminal" evidence="7">
    <location>
        <begin position="131"/>
        <end position="192"/>
    </location>
</feature>
<feature type="domain" description="Pili assembly chaperone N-terminal" evidence="6">
    <location>
        <begin position="2"/>
        <end position="109"/>
    </location>
</feature>
<evidence type="ECO:0000256" key="4">
    <source>
        <dbReference type="ARBA" id="ARBA00022764"/>
    </source>
</evidence>
<dbReference type="SUPFAM" id="SSF49354">
    <property type="entry name" value="PapD-like"/>
    <property type="match status" value="1"/>
</dbReference>
<accession>A0ABS0E1P3</accession>
<evidence type="ECO:0000313" key="9">
    <source>
        <dbReference type="Proteomes" id="UP000636811"/>
    </source>
</evidence>
<dbReference type="PANTHER" id="PTHR30251:SF2">
    <property type="entry name" value="FIMBRIAL CHAPERONE YADV-RELATED"/>
    <property type="match status" value="1"/>
</dbReference>
<dbReference type="PANTHER" id="PTHR30251">
    <property type="entry name" value="PILUS ASSEMBLY CHAPERONE"/>
    <property type="match status" value="1"/>
</dbReference>
<organism evidence="8 9">
    <name type="scientific">Rahnella laticis</name>
    <dbReference type="NCBI Taxonomy" id="2787622"/>
    <lineage>
        <taxon>Bacteria</taxon>
        <taxon>Pseudomonadati</taxon>
        <taxon>Pseudomonadota</taxon>
        <taxon>Gammaproteobacteria</taxon>
        <taxon>Enterobacterales</taxon>
        <taxon>Yersiniaceae</taxon>
        <taxon>Rahnella</taxon>
    </lineage>
</organism>
<keyword evidence="5" id="KW-0143">Chaperone</keyword>
<proteinExistence type="inferred from homology"/>
<dbReference type="InterPro" id="IPR050643">
    <property type="entry name" value="Periplasmic_pilus_chap"/>
</dbReference>
<dbReference type="InterPro" id="IPR008962">
    <property type="entry name" value="PapD-like_sf"/>
</dbReference>
<comment type="caution">
    <text evidence="8">The sequence shown here is derived from an EMBL/GenBank/DDBJ whole genome shotgun (WGS) entry which is preliminary data.</text>
</comment>
<reference evidence="8 9" key="1">
    <citation type="submission" date="2020-11" db="EMBL/GenBank/DDBJ databases">
        <title>Taxonomic investigation of Rahnella strains.</title>
        <authorList>
            <person name="Lee S.D."/>
        </authorList>
    </citation>
    <scope>NUCLEOTIDE SEQUENCE [LARGE SCALE GENOMIC DNA]</scope>
    <source>
        <strain evidence="8 9">SAP-17</strain>
    </source>
</reference>
<comment type="subcellular location">
    <subcellularLocation>
        <location evidence="1">Periplasm</location>
    </subcellularLocation>
</comment>
<name>A0ABS0E1P3_9GAMM</name>
<dbReference type="Proteomes" id="UP000636811">
    <property type="component" value="Unassembled WGS sequence"/>
</dbReference>
<keyword evidence="3" id="KW-0732">Signal</keyword>
<dbReference type="Pfam" id="PF02753">
    <property type="entry name" value="PapD_C"/>
    <property type="match status" value="1"/>
</dbReference>
<dbReference type="InterPro" id="IPR013783">
    <property type="entry name" value="Ig-like_fold"/>
</dbReference>
<evidence type="ECO:0000256" key="3">
    <source>
        <dbReference type="ARBA" id="ARBA00022729"/>
    </source>
</evidence>
<evidence type="ECO:0000256" key="2">
    <source>
        <dbReference type="ARBA" id="ARBA00007399"/>
    </source>
</evidence>
<evidence type="ECO:0000256" key="5">
    <source>
        <dbReference type="ARBA" id="ARBA00023186"/>
    </source>
</evidence>
<dbReference type="InterPro" id="IPR036316">
    <property type="entry name" value="Pili_assmbl_chap_C_dom_sf"/>
</dbReference>
<dbReference type="EMBL" id="JADOBI010000002">
    <property type="protein sequence ID" value="MBF7979013.1"/>
    <property type="molecule type" value="Genomic_DNA"/>
</dbReference>
<sequence>MVYPESKTQESVKVDNPTRINFLAQAWIENDQGQEEGRFAVYPPLSKISGNNASTLRIEKIDASNLPSDRETMMWLNVKEIPQKAKESGPQLVVAFKTRIKIFYRPKGIDPELHDSFTQMTWRAEPGKLIVTNPTPYHITFDKVWGGPVSNDKNKLSANMVEPFSTLTISVPASAVVHQVHYNIINDFGGVSKIQNISL</sequence>